<protein>
    <recommendedName>
        <fullName evidence="2">Guanylate cyclase domain-containing protein</fullName>
    </recommendedName>
</protein>
<dbReference type="AlphaFoldDB" id="A0A976IKH1"/>
<feature type="transmembrane region" description="Helical" evidence="1">
    <location>
        <begin position="142"/>
        <end position="168"/>
    </location>
</feature>
<keyword evidence="1" id="KW-0812">Transmembrane</keyword>
<dbReference type="RefSeq" id="XP_067822911.1">
    <property type="nucleotide sequence ID" value="XM_067961888.1"/>
</dbReference>
<organism evidence="3 4">
    <name type="scientific">Bremia lactucae</name>
    <name type="common">Lettuce downy mildew</name>
    <dbReference type="NCBI Taxonomy" id="4779"/>
    <lineage>
        <taxon>Eukaryota</taxon>
        <taxon>Sar</taxon>
        <taxon>Stramenopiles</taxon>
        <taxon>Oomycota</taxon>
        <taxon>Peronosporomycetes</taxon>
        <taxon>Peronosporales</taxon>
        <taxon>Peronosporaceae</taxon>
        <taxon>Bremia</taxon>
    </lineage>
</organism>
<feature type="transmembrane region" description="Helical" evidence="1">
    <location>
        <begin position="174"/>
        <end position="200"/>
    </location>
</feature>
<proteinExistence type="predicted"/>
<feature type="domain" description="Guanylate cyclase" evidence="2">
    <location>
        <begin position="317"/>
        <end position="456"/>
    </location>
</feature>
<dbReference type="SMART" id="SM00044">
    <property type="entry name" value="CYCc"/>
    <property type="match status" value="1"/>
</dbReference>
<gene>
    <name evidence="3" type="ORF">CCR75_003795</name>
</gene>
<dbReference type="InterPro" id="IPR050697">
    <property type="entry name" value="Adenylyl/Guanylyl_Cyclase_3/4"/>
</dbReference>
<dbReference type="PROSITE" id="PS50125">
    <property type="entry name" value="GUANYLATE_CYCLASE_2"/>
    <property type="match status" value="1"/>
</dbReference>
<dbReference type="InterPro" id="IPR001054">
    <property type="entry name" value="A/G_cyclase"/>
</dbReference>
<feature type="transmembrane region" description="Helical" evidence="1">
    <location>
        <begin position="53"/>
        <end position="73"/>
    </location>
</feature>
<feature type="transmembrane region" description="Helical" evidence="1">
    <location>
        <begin position="258"/>
        <end position="279"/>
    </location>
</feature>
<dbReference type="OrthoDB" id="2021138at2759"/>
<dbReference type="SUPFAM" id="SSF55073">
    <property type="entry name" value="Nucleotide cyclase"/>
    <property type="match status" value="1"/>
</dbReference>
<accession>A0A976IKH1</accession>
<sequence length="571" mass="64358">MDVWTYNDWNLACVIVLAAAIATTSATFLLAFKHVKVGESAVQYITYSICRLYLIYSLAHLLLHVSILANFDGLQNALGNRKLSSTAYSEGKILRSLVVTVILIGDCALLCTAFFVTMLAYEMKRLIIKSMDRGPKNESATIRRYCLCAYGGAMCFAILVAISAFLSYSNAEPLQSIACWILLTGIWVSVLYPVYATIYISIQKRARDPALLVLHRRIKIFVVVYCVLVFPYCIVQVLSRTFDDPMMNYIGFTQVMHYLSGAGTAVAIGINVTCCYRALRPLMPDSVYEQLLERGYFIGELNLATMNVIVEAPIRPIFVVTDIEGSSRLWSGSPQTMGEAQSIHDDLLRQQLPRYRGYEVTTAGDSFQLAFHSVREAIEWCVSVQEKLLKAQWPTGLLKHENAARVCDVWTRLLFNGLRVRMAIHNGDMRLVCSRHPTTGKMTYLGLSEMVAREMSEMGQGGQIVISETALAVYKDELLQTSSVECGGKIEEIFIIQPFCIKFERPEWNISLQMHEVIPSRIGDRFGSHVDRRCKRLRFLPFFGATTRPGRGDRQPIDQFELFLCLLHCVV</sequence>
<dbReference type="PANTHER" id="PTHR43081:SF1">
    <property type="entry name" value="ADENYLATE CYCLASE, TERMINAL-DIFFERENTIATION SPECIFIC"/>
    <property type="match status" value="1"/>
</dbReference>
<keyword evidence="1" id="KW-0472">Membrane</keyword>
<feature type="transmembrane region" description="Helical" evidence="1">
    <location>
        <begin position="93"/>
        <end position="121"/>
    </location>
</feature>
<evidence type="ECO:0000313" key="4">
    <source>
        <dbReference type="Proteomes" id="UP000294530"/>
    </source>
</evidence>
<dbReference type="GeneID" id="94347559"/>
<dbReference type="Pfam" id="PF00211">
    <property type="entry name" value="Guanylate_cyc"/>
    <property type="match status" value="1"/>
</dbReference>
<keyword evidence="1" id="KW-1133">Transmembrane helix</keyword>
<dbReference type="GO" id="GO:0035556">
    <property type="term" value="P:intracellular signal transduction"/>
    <property type="evidence" value="ECO:0007669"/>
    <property type="project" value="InterPro"/>
</dbReference>
<dbReference type="KEGG" id="blac:94347559"/>
<feature type="transmembrane region" description="Helical" evidence="1">
    <location>
        <begin position="220"/>
        <end position="238"/>
    </location>
</feature>
<keyword evidence="4" id="KW-1185">Reference proteome</keyword>
<evidence type="ECO:0000256" key="1">
    <source>
        <dbReference type="SAM" id="Phobius"/>
    </source>
</evidence>
<dbReference type="InterPro" id="IPR029787">
    <property type="entry name" value="Nucleotide_cyclase"/>
</dbReference>
<feature type="transmembrane region" description="Helical" evidence="1">
    <location>
        <begin position="12"/>
        <end position="32"/>
    </location>
</feature>
<evidence type="ECO:0000313" key="3">
    <source>
        <dbReference type="EMBL" id="TDH73413.1"/>
    </source>
</evidence>
<evidence type="ECO:0000259" key="2">
    <source>
        <dbReference type="PROSITE" id="PS50125"/>
    </source>
</evidence>
<dbReference type="PANTHER" id="PTHR43081">
    <property type="entry name" value="ADENYLATE CYCLASE, TERMINAL-DIFFERENTIATION SPECIFIC-RELATED"/>
    <property type="match status" value="1"/>
</dbReference>
<dbReference type="GO" id="GO:0009190">
    <property type="term" value="P:cyclic nucleotide biosynthetic process"/>
    <property type="evidence" value="ECO:0007669"/>
    <property type="project" value="InterPro"/>
</dbReference>
<comment type="caution">
    <text evidence="3">The sequence shown here is derived from an EMBL/GenBank/DDBJ whole genome shotgun (WGS) entry which is preliminary data.</text>
</comment>
<dbReference type="EMBL" id="SHOA02000001">
    <property type="protein sequence ID" value="TDH73413.1"/>
    <property type="molecule type" value="Genomic_DNA"/>
</dbReference>
<dbReference type="Proteomes" id="UP000294530">
    <property type="component" value="Unassembled WGS sequence"/>
</dbReference>
<dbReference type="Gene3D" id="3.30.70.1230">
    <property type="entry name" value="Nucleotide cyclase"/>
    <property type="match status" value="1"/>
</dbReference>
<reference evidence="3 4" key="1">
    <citation type="journal article" date="2021" name="Genome Biol.">
        <title>AFLAP: assembly-free linkage analysis pipeline using k-mers from genome sequencing data.</title>
        <authorList>
            <person name="Fletcher K."/>
            <person name="Zhang L."/>
            <person name="Gil J."/>
            <person name="Han R."/>
            <person name="Cavanaugh K."/>
            <person name="Michelmore R."/>
        </authorList>
    </citation>
    <scope>NUCLEOTIDE SEQUENCE [LARGE SCALE GENOMIC DNA]</scope>
    <source>
        <strain evidence="3 4">SF5</strain>
    </source>
</reference>
<name>A0A976IKH1_BRELC</name>